<protein>
    <submittedName>
        <fullName evidence="7">Unannotated protein</fullName>
    </submittedName>
</protein>
<dbReference type="Pfam" id="PF04405">
    <property type="entry name" value="ScdA_N"/>
    <property type="match status" value="1"/>
</dbReference>
<dbReference type="GO" id="GO:0046872">
    <property type="term" value="F:metal ion binding"/>
    <property type="evidence" value="ECO:0007669"/>
    <property type="project" value="UniProtKB-KW"/>
</dbReference>
<evidence type="ECO:0000313" key="6">
    <source>
        <dbReference type="EMBL" id="CAB4363967.1"/>
    </source>
</evidence>
<dbReference type="EMBL" id="CAFBMT010000009">
    <property type="protein sequence ID" value="CAB4936664.1"/>
    <property type="molecule type" value="Genomic_DNA"/>
</dbReference>
<keyword evidence="2" id="KW-0963">Cytoplasm</keyword>
<evidence type="ECO:0000313" key="9">
    <source>
        <dbReference type="EMBL" id="CAB4850529.1"/>
    </source>
</evidence>
<keyword evidence="3" id="KW-0479">Metal-binding</keyword>
<comment type="subcellular location">
    <subcellularLocation>
        <location evidence="1">Cytoplasm</location>
    </subcellularLocation>
</comment>
<reference evidence="7" key="1">
    <citation type="submission" date="2020-05" db="EMBL/GenBank/DDBJ databases">
        <authorList>
            <person name="Chiriac C."/>
            <person name="Salcher M."/>
            <person name="Ghai R."/>
            <person name="Kavagutti S V."/>
        </authorList>
    </citation>
    <scope>NUCLEOTIDE SEQUENCE</scope>
</reference>
<dbReference type="Gene3D" id="1.10.3910.10">
    <property type="entry name" value="SP0561-like"/>
    <property type="match status" value="1"/>
</dbReference>
<dbReference type="InterPro" id="IPR038062">
    <property type="entry name" value="ScdA-like_N_sf"/>
</dbReference>
<feature type="domain" description="Hemerythrin-like" evidence="5">
    <location>
        <begin position="85"/>
        <end position="227"/>
    </location>
</feature>
<dbReference type="InterPro" id="IPR019903">
    <property type="entry name" value="RIC_family"/>
</dbReference>
<keyword evidence="4" id="KW-0408">Iron</keyword>
<evidence type="ECO:0000256" key="4">
    <source>
        <dbReference type="ARBA" id="ARBA00023004"/>
    </source>
</evidence>
<proteinExistence type="predicted"/>
<evidence type="ECO:0000313" key="7">
    <source>
        <dbReference type="EMBL" id="CAB4725060.1"/>
    </source>
</evidence>
<dbReference type="EMBL" id="CAESGF010000009">
    <property type="protein sequence ID" value="CAB4363967.1"/>
    <property type="molecule type" value="Genomic_DNA"/>
</dbReference>
<organism evidence="7">
    <name type="scientific">freshwater metagenome</name>
    <dbReference type="NCBI Taxonomy" id="449393"/>
    <lineage>
        <taxon>unclassified sequences</taxon>
        <taxon>metagenomes</taxon>
        <taxon>ecological metagenomes</taxon>
    </lineage>
</organism>
<name>A0A6J6RRA8_9ZZZZ</name>
<dbReference type="EMBL" id="CAFAAV010000048">
    <property type="protein sequence ID" value="CAB4812432.1"/>
    <property type="molecule type" value="Genomic_DNA"/>
</dbReference>
<dbReference type="NCBIfam" id="TIGR03652">
    <property type="entry name" value="FeS_repair_RIC"/>
    <property type="match status" value="1"/>
</dbReference>
<gene>
    <name evidence="7" type="ORF">UFOPK2656_01709</name>
    <name evidence="8" type="ORF">UFOPK3099_00833</name>
    <name evidence="9" type="ORF">UFOPK3267_01226</name>
    <name evidence="10" type="ORF">UFOPK3651_01851</name>
    <name evidence="11" type="ORF">UFOPK3931_00824</name>
    <name evidence="6" type="ORF">UFOPK4189_01736</name>
</gene>
<evidence type="ECO:0000256" key="2">
    <source>
        <dbReference type="ARBA" id="ARBA00022490"/>
    </source>
</evidence>
<evidence type="ECO:0000259" key="5">
    <source>
        <dbReference type="Pfam" id="PF01814"/>
    </source>
</evidence>
<dbReference type="InterPro" id="IPR012312">
    <property type="entry name" value="Hemerythrin-like"/>
</dbReference>
<evidence type="ECO:0000313" key="8">
    <source>
        <dbReference type="EMBL" id="CAB4812432.1"/>
    </source>
</evidence>
<sequence>MIIINQDKSLGDLVEQFPQLAREFERRGLDYCCGGGKSLAQACAASGLDPTSTVAELAAAASTSQPAEWSGMDAAELCDHLELVHHAYLKEELPRLSALVAKIESVHGGRHPELAEVGRCYEEVRADLEPHLLKEERVLFPMARELAHAATAPEFHCGTLRNPISVMLVEHDRVGELLATLRHLTGGFQPPADGCATYVACYQGLQQLEADTHLHIHKENNVLFPRIVRMESELGR</sequence>
<evidence type="ECO:0000313" key="10">
    <source>
        <dbReference type="EMBL" id="CAB4936664.1"/>
    </source>
</evidence>
<dbReference type="AlphaFoldDB" id="A0A6J6RRA8"/>
<evidence type="ECO:0000313" key="11">
    <source>
        <dbReference type="EMBL" id="CAB4981322.1"/>
    </source>
</evidence>
<dbReference type="EMBL" id="CAEZYF010000009">
    <property type="protein sequence ID" value="CAB4725060.1"/>
    <property type="molecule type" value="Genomic_DNA"/>
</dbReference>
<dbReference type="GO" id="GO:0005737">
    <property type="term" value="C:cytoplasm"/>
    <property type="evidence" value="ECO:0007669"/>
    <property type="project" value="UniProtKB-SubCell"/>
</dbReference>
<dbReference type="EMBL" id="CAFBIY010000057">
    <property type="protein sequence ID" value="CAB4850529.1"/>
    <property type="molecule type" value="Genomic_DNA"/>
</dbReference>
<dbReference type="Pfam" id="PF01814">
    <property type="entry name" value="Hemerythrin"/>
    <property type="match status" value="1"/>
</dbReference>
<evidence type="ECO:0000256" key="3">
    <source>
        <dbReference type="ARBA" id="ARBA00022723"/>
    </source>
</evidence>
<dbReference type="PANTHER" id="PTHR36438">
    <property type="entry name" value="IRON-SULFUR CLUSTER REPAIR PROTEIN YTFE"/>
    <property type="match status" value="1"/>
</dbReference>
<evidence type="ECO:0000256" key="1">
    <source>
        <dbReference type="ARBA" id="ARBA00004496"/>
    </source>
</evidence>
<accession>A0A6J6RRA8</accession>
<dbReference type="PANTHER" id="PTHR36438:SF1">
    <property type="entry name" value="IRON-SULFUR CLUSTER REPAIR PROTEIN YTFE"/>
    <property type="match status" value="1"/>
</dbReference>
<dbReference type="EMBL" id="CAFBOL010000014">
    <property type="protein sequence ID" value="CAB4981322.1"/>
    <property type="molecule type" value="Genomic_DNA"/>
</dbReference>
<dbReference type="Gene3D" id="1.20.120.520">
    <property type="entry name" value="nmb1532 protein domain like"/>
    <property type="match status" value="1"/>
</dbReference>